<dbReference type="Proteomes" id="UP001210609">
    <property type="component" value="Chromosome"/>
</dbReference>
<name>A0A640TCK8_STRNI</name>
<dbReference type="EMBL" id="CP114202">
    <property type="protein sequence ID" value="WAT94880.1"/>
    <property type="molecule type" value="Genomic_DNA"/>
</dbReference>
<evidence type="ECO:0000313" key="4">
    <source>
        <dbReference type="Proteomes" id="UP001210609"/>
    </source>
</evidence>
<organism evidence="1 3">
    <name type="scientific">Streptomyces nigrescens</name>
    <dbReference type="NCBI Taxonomy" id="1920"/>
    <lineage>
        <taxon>Bacteria</taxon>
        <taxon>Bacillati</taxon>
        <taxon>Actinomycetota</taxon>
        <taxon>Actinomycetes</taxon>
        <taxon>Kitasatosporales</taxon>
        <taxon>Streptomycetaceae</taxon>
        <taxon>Streptomyces</taxon>
    </lineage>
</organism>
<proteinExistence type="predicted"/>
<accession>A0A640TCK8</accession>
<reference evidence="1 3" key="1">
    <citation type="submission" date="2019-12" db="EMBL/GenBank/DDBJ databases">
        <title>Whole genome shotgun sequence of Streptomyces libani subsp. libani NBRC 13452.</title>
        <authorList>
            <person name="Ichikawa N."/>
            <person name="Kimura A."/>
            <person name="Kitahashi Y."/>
            <person name="Komaki H."/>
            <person name="Tamura T."/>
        </authorList>
    </citation>
    <scope>NUCLEOTIDE SEQUENCE [LARGE SCALE GENOMIC DNA]</scope>
    <source>
        <strain evidence="1 3">NBRC 13452</strain>
    </source>
</reference>
<dbReference type="EMBL" id="BLIP01000001">
    <property type="protein sequence ID" value="GFE20026.1"/>
    <property type="molecule type" value="Genomic_DNA"/>
</dbReference>
<evidence type="ECO:0000313" key="3">
    <source>
        <dbReference type="Proteomes" id="UP000429552"/>
    </source>
</evidence>
<protein>
    <submittedName>
        <fullName evidence="1">Terminase</fullName>
    </submittedName>
</protein>
<evidence type="ECO:0000313" key="1">
    <source>
        <dbReference type="EMBL" id="GFE20026.1"/>
    </source>
</evidence>
<dbReference type="Proteomes" id="UP000429552">
    <property type="component" value="Unassembled WGS sequence"/>
</dbReference>
<gene>
    <name evidence="1" type="primary">terL</name>
    <name evidence="1" type="ORF">Sliba_04790</name>
    <name evidence="2" type="ORF">STRLI_000552</name>
</gene>
<reference evidence="2 4" key="2">
    <citation type="submission" date="2022-12" db="EMBL/GenBank/DDBJ databases">
        <authorList>
            <person name="Ruckert C."/>
            <person name="Busche T."/>
            <person name="Kalinowski J."/>
            <person name="Wittmann C."/>
        </authorList>
    </citation>
    <scope>NUCLEOTIDE SEQUENCE [LARGE SCALE GENOMIC DNA]</scope>
    <source>
        <strain evidence="2 4">DSM 40555</strain>
    </source>
</reference>
<evidence type="ECO:0000313" key="2">
    <source>
        <dbReference type="EMBL" id="WAT94880.1"/>
    </source>
</evidence>
<sequence>MARRRTAERQDDGHGEVIDWYEQLLLGPQERTPLEWEPKLLGPTWQRNPDGSWLLPEATLGWEVLGWCGVWLQHSRGKPWRFTPEQARFILWWFALDEGGAFSFRDGVLQRLKGWGKDPIGACLCAVEALGPCRFADWASDGSPIATDSPEAWCQTAAVSLEQTKNTMRLFPSLFTAEAKERYRIQVGKESVNAMGDSRLIQAVTSSPATLEGARATFVLLNETHHWDSSNSGHDMADVIERNATKSADGAARTLRITNAYEPGQDSVAERDRDAFEAVDSGRVIDSGLLYDSIEAPPKAPLTVEDAPAVIRSIRGDATWLSVERIVQSIADVRNPPSRSRRFWYNMIAAAEDAWMAPYEWDACKADGLVVLDGEEIVMFFDGSKSDDATALAGCRMSDGHVFTLGVWQRPANWDPDLPWSVPRDDVDGVVERAFNTYKVLAFFCDPGSGKDEDGERYWYAYLDKWGQEHGSKLILHAVTAGPKQHAVRWDMGAPRHQEEFTDAVKRTGEDILERRLTHDGHKVMRTHVANSRRRTNAWGITIGKEHRESARKIDLAVCMVGARMLRRKLLNSKQYGKRPKSRGKGRVVVLR</sequence>
<dbReference type="AlphaFoldDB" id="A0A640TCK8"/>
<dbReference type="RefSeq" id="WP_229837830.1">
    <property type="nucleotide sequence ID" value="NZ_BLIP01000001.1"/>
</dbReference>
<keyword evidence="4" id="KW-1185">Reference proteome</keyword>